<dbReference type="Proteomes" id="UP001321473">
    <property type="component" value="Unassembled WGS sequence"/>
</dbReference>
<dbReference type="AlphaFoldDB" id="A0AAQ4FFW8"/>
<proteinExistence type="inferred from homology"/>
<dbReference type="SUPFAM" id="SSF53335">
    <property type="entry name" value="S-adenosyl-L-methionine-dependent methyltransferases"/>
    <property type="match status" value="1"/>
</dbReference>
<evidence type="ECO:0000313" key="13">
    <source>
        <dbReference type="Proteomes" id="UP001321473"/>
    </source>
</evidence>
<dbReference type="GO" id="GO:0008168">
    <property type="term" value="F:methyltransferase activity"/>
    <property type="evidence" value="ECO:0007669"/>
    <property type="project" value="UniProtKB-KW"/>
</dbReference>
<dbReference type="PANTHER" id="PTHR12176">
    <property type="entry name" value="SAM-DEPENDENT METHYLTRANSFERASE SUPERFAMILY PROTEIN"/>
    <property type="match status" value="1"/>
</dbReference>
<reference evidence="11" key="2">
    <citation type="submission" date="2023-03" db="EMBL/GenBank/DDBJ databases">
        <authorList>
            <person name="Thuy-Boun P."/>
        </authorList>
    </citation>
    <scope>NUCLEOTIDE SEQUENCE</scope>
    <source>
        <strain evidence="11">F_SG_1</strain>
        <tissue evidence="11">Salivary glands</tissue>
    </source>
</reference>
<dbReference type="FunFam" id="3.40.50.150:FF:000111">
    <property type="entry name" value="EEF1A lysine methyltransferase 4"/>
    <property type="match status" value="1"/>
</dbReference>
<dbReference type="InterPro" id="IPR051419">
    <property type="entry name" value="Lys/N-term_MeTrsfase_sf"/>
</dbReference>
<dbReference type="EMBL" id="JARKHS020003385">
    <property type="protein sequence ID" value="KAK8785591.1"/>
    <property type="molecule type" value="Genomic_DNA"/>
</dbReference>
<evidence type="ECO:0000259" key="10">
    <source>
        <dbReference type="Pfam" id="PF08241"/>
    </source>
</evidence>
<dbReference type="InterPro" id="IPR013216">
    <property type="entry name" value="Methyltransf_11"/>
</dbReference>
<dbReference type="EMBL" id="JARKHS020003384">
    <property type="protein sequence ID" value="KAK8785597.1"/>
    <property type="molecule type" value="Genomic_DNA"/>
</dbReference>
<evidence type="ECO:0000313" key="12">
    <source>
        <dbReference type="EMBL" id="KAK8785597.1"/>
    </source>
</evidence>
<comment type="catalytic activity">
    <reaction evidence="6">
        <text>N(6)-methyl-L-lysyl-[protein] + S-adenosyl-L-methionine = N(6),N(6)-dimethyl-L-lysyl-[protein] + S-adenosyl-L-homocysteine + H(+)</text>
        <dbReference type="Rhea" id="RHEA:54196"/>
        <dbReference type="Rhea" id="RHEA-COMP:13053"/>
        <dbReference type="Rhea" id="RHEA-COMP:13827"/>
        <dbReference type="ChEBI" id="CHEBI:15378"/>
        <dbReference type="ChEBI" id="CHEBI:57856"/>
        <dbReference type="ChEBI" id="CHEBI:59789"/>
        <dbReference type="ChEBI" id="CHEBI:61929"/>
        <dbReference type="ChEBI" id="CHEBI:61976"/>
    </reaction>
</comment>
<evidence type="ECO:0000256" key="5">
    <source>
        <dbReference type="ARBA" id="ARBA00022691"/>
    </source>
</evidence>
<dbReference type="Pfam" id="PF08241">
    <property type="entry name" value="Methyltransf_11"/>
    <property type="match status" value="1"/>
</dbReference>
<evidence type="ECO:0000256" key="2">
    <source>
        <dbReference type="ARBA" id="ARBA00022553"/>
    </source>
</evidence>
<keyword evidence="4" id="KW-0808">Transferase</keyword>
<keyword evidence="2" id="KW-0597">Phosphoprotein</keyword>
<evidence type="ECO:0000256" key="9">
    <source>
        <dbReference type="ARBA" id="ARBA00067848"/>
    </source>
</evidence>
<keyword evidence="5" id="KW-0949">S-adenosyl-L-methionine</keyword>
<feature type="domain" description="Methyltransferase type 11" evidence="10">
    <location>
        <begin position="50"/>
        <end position="159"/>
    </location>
</feature>
<keyword evidence="13" id="KW-1185">Reference proteome</keyword>
<comment type="caution">
    <text evidence="11">The sequence shown here is derived from an EMBL/GenBank/DDBJ whole genome shotgun (WGS) entry which is preliminary data.</text>
</comment>
<evidence type="ECO:0000256" key="8">
    <source>
        <dbReference type="ARBA" id="ARBA00059299"/>
    </source>
</evidence>
<sequence length="241" mass="27761">MAIPKENASYCDVAYWDDRYQTEVTYDWLLPYHTYAHLISRHVKKTDRILMLGCGNSPLSELLFKDGFKNIENIDYSRVVINNMASHCDDCAQMKWHVMDATQLQFPDSSFDVVIEKATLDAMMVKEKDPWTISESTQILVTKVLKEVSRVLCSGGRFISITFAQPHFRSPLYADTQFDWSLDTFEFGSSFHYFCYVMTKGQRLSSNAVSHYCLPTFRRNSSTSQSSEPESEDFLLQILAS</sequence>
<organism evidence="11 13">
    <name type="scientific">Amblyomma americanum</name>
    <name type="common">Lone star tick</name>
    <dbReference type="NCBI Taxonomy" id="6943"/>
    <lineage>
        <taxon>Eukaryota</taxon>
        <taxon>Metazoa</taxon>
        <taxon>Ecdysozoa</taxon>
        <taxon>Arthropoda</taxon>
        <taxon>Chelicerata</taxon>
        <taxon>Arachnida</taxon>
        <taxon>Acari</taxon>
        <taxon>Parasitiformes</taxon>
        <taxon>Ixodida</taxon>
        <taxon>Ixodoidea</taxon>
        <taxon>Ixodidae</taxon>
        <taxon>Amblyomminae</taxon>
        <taxon>Amblyomma</taxon>
    </lineage>
</organism>
<evidence type="ECO:0000256" key="1">
    <source>
        <dbReference type="ARBA" id="ARBA00008361"/>
    </source>
</evidence>
<gene>
    <name evidence="12" type="ORF">V5799_008040</name>
    <name evidence="11" type="ORF">V5799_008041</name>
</gene>
<comment type="function">
    <text evidence="8">Protein-lysine methyltransferase that efficiently catalyzes three successive methylations on 'Lys-36' in eukaryotic translation elongation factor 1 alpha (EEF1A1 or EEF1A2).</text>
</comment>
<evidence type="ECO:0000313" key="11">
    <source>
        <dbReference type="EMBL" id="KAK8785591.1"/>
    </source>
</evidence>
<keyword evidence="3" id="KW-0489">Methyltransferase</keyword>
<dbReference type="Gene3D" id="3.40.50.150">
    <property type="entry name" value="Vaccinia Virus protein VP39"/>
    <property type="match status" value="1"/>
</dbReference>
<evidence type="ECO:0000256" key="4">
    <source>
        <dbReference type="ARBA" id="ARBA00022679"/>
    </source>
</evidence>
<reference evidence="11" key="3">
    <citation type="submission" date="2024-02" db="EMBL/GenBank/DDBJ databases">
        <authorList>
            <person name="Mcdaniel E.A."/>
            <person name="Celebi F.M."/>
            <person name="Reiter T."/>
            <person name="Weiss E.C."/>
            <person name="Chou S."/>
        </authorList>
    </citation>
    <scope>NUCLEOTIDE SEQUENCE</scope>
    <source>
        <strain evidence="11">F_SG_1</strain>
        <tissue evidence="11">Salivary glands</tissue>
    </source>
</reference>
<accession>A0AAQ4FFW8</accession>
<dbReference type="GO" id="GO:0032259">
    <property type="term" value="P:methylation"/>
    <property type="evidence" value="ECO:0007669"/>
    <property type="project" value="UniProtKB-KW"/>
</dbReference>
<protein>
    <recommendedName>
        <fullName evidence="9">EEF1A lysine methyltransferase 4</fullName>
    </recommendedName>
</protein>
<dbReference type="PANTHER" id="PTHR12176:SF80">
    <property type="entry name" value="EEF1A LYSINE METHYLTRANSFERASE 4"/>
    <property type="match status" value="1"/>
</dbReference>
<dbReference type="CDD" id="cd02440">
    <property type="entry name" value="AdoMet_MTases"/>
    <property type="match status" value="1"/>
</dbReference>
<evidence type="ECO:0000256" key="3">
    <source>
        <dbReference type="ARBA" id="ARBA00022603"/>
    </source>
</evidence>
<reference evidence="11 13" key="1">
    <citation type="journal article" date="2023" name="Arcadia Sci">
        <title>De novo assembly of a long-read Amblyomma americanum tick genome.</title>
        <authorList>
            <person name="Chou S."/>
            <person name="Poskanzer K.E."/>
            <person name="Rollins M."/>
            <person name="Thuy-Boun P.S."/>
        </authorList>
    </citation>
    <scope>NUCLEOTIDE SEQUENCE [LARGE SCALE GENOMIC DNA]</scope>
    <source>
        <strain evidence="11">F_SG_1</strain>
        <tissue evidence="11">Salivary glands</tissue>
    </source>
</reference>
<comment type="catalytic activity">
    <reaction evidence="7">
        <text>N(6),N(6)-dimethyl-L-lysyl-[protein] + S-adenosyl-L-methionine = N(6),N(6),N(6)-trimethyl-L-lysyl-[protein] + S-adenosyl-L-homocysteine + H(+)</text>
        <dbReference type="Rhea" id="RHEA:54200"/>
        <dbReference type="Rhea" id="RHEA-COMP:13826"/>
        <dbReference type="Rhea" id="RHEA-COMP:13827"/>
        <dbReference type="ChEBI" id="CHEBI:15378"/>
        <dbReference type="ChEBI" id="CHEBI:57856"/>
        <dbReference type="ChEBI" id="CHEBI:59789"/>
        <dbReference type="ChEBI" id="CHEBI:61961"/>
        <dbReference type="ChEBI" id="CHEBI:61976"/>
    </reaction>
</comment>
<dbReference type="InterPro" id="IPR029063">
    <property type="entry name" value="SAM-dependent_MTases_sf"/>
</dbReference>
<name>A0AAQ4FFW8_AMBAM</name>
<evidence type="ECO:0000256" key="6">
    <source>
        <dbReference type="ARBA" id="ARBA00048653"/>
    </source>
</evidence>
<comment type="similarity">
    <text evidence="1">Belongs to the methyltransferase superfamily.</text>
</comment>
<evidence type="ECO:0000256" key="7">
    <source>
        <dbReference type="ARBA" id="ARBA00052410"/>
    </source>
</evidence>